<accession>A0A328U8Q6</accession>
<dbReference type="Gene3D" id="3.40.50.10240">
    <property type="entry name" value="Thiamin pyrophosphokinase, catalytic domain"/>
    <property type="match status" value="1"/>
</dbReference>
<evidence type="ECO:0000256" key="5">
    <source>
        <dbReference type="NCBIfam" id="TIGR01378"/>
    </source>
</evidence>
<dbReference type="GO" id="GO:0004788">
    <property type="term" value="F:thiamine diphosphokinase activity"/>
    <property type="evidence" value="ECO:0007669"/>
    <property type="project" value="UniProtKB-UniRule"/>
</dbReference>
<dbReference type="Pfam" id="PF04263">
    <property type="entry name" value="TPK_catalytic"/>
    <property type="match status" value="1"/>
</dbReference>
<dbReference type="GO" id="GO:0009229">
    <property type="term" value="P:thiamine diphosphate biosynthetic process"/>
    <property type="evidence" value="ECO:0007669"/>
    <property type="project" value="InterPro"/>
</dbReference>
<dbReference type="SUPFAM" id="SSF63999">
    <property type="entry name" value="Thiamin pyrophosphokinase, catalytic domain"/>
    <property type="match status" value="1"/>
</dbReference>
<dbReference type="EC" id="2.7.6.2" evidence="5"/>
<dbReference type="Proteomes" id="UP000249260">
    <property type="component" value="Unassembled WGS sequence"/>
</dbReference>
<evidence type="ECO:0000256" key="3">
    <source>
        <dbReference type="ARBA" id="ARBA00022777"/>
    </source>
</evidence>
<organism evidence="7 8">
    <name type="scientific">Paenibacillus montanisoli</name>
    <dbReference type="NCBI Taxonomy" id="2081970"/>
    <lineage>
        <taxon>Bacteria</taxon>
        <taxon>Bacillati</taxon>
        <taxon>Bacillota</taxon>
        <taxon>Bacilli</taxon>
        <taxon>Bacillales</taxon>
        <taxon>Paenibacillaceae</taxon>
        <taxon>Paenibacillus</taxon>
    </lineage>
</organism>
<keyword evidence="1 7" id="KW-0808">Transferase</keyword>
<dbReference type="InterPro" id="IPR053149">
    <property type="entry name" value="TPK"/>
</dbReference>
<dbReference type="PANTHER" id="PTHR41299">
    <property type="entry name" value="THIAMINE PYROPHOSPHOKINASE"/>
    <property type="match status" value="1"/>
</dbReference>
<evidence type="ECO:0000256" key="2">
    <source>
        <dbReference type="ARBA" id="ARBA00022741"/>
    </source>
</evidence>
<dbReference type="GO" id="GO:0006772">
    <property type="term" value="P:thiamine metabolic process"/>
    <property type="evidence" value="ECO:0007669"/>
    <property type="project" value="UniProtKB-UniRule"/>
</dbReference>
<protein>
    <recommendedName>
        <fullName evidence="5">Thiamine diphosphokinase</fullName>
        <ecNumber evidence="5">2.7.6.2</ecNumber>
    </recommendedName>
</protein>
<dbReference type="GO" id="GO:0016301">
    <property type="term" value="F:kinase activity"/>
    <property type="evidence" value="ECO:0007669"/>
    <property type="project" value="UniProtKB-KW"/>
</dbReference>
<evidence type="ECO:0000256" key="4">
    <source>
        <dbReference type="ARBA" id="ARBA00022840"/>
    </source>
</evidence>
<dbReference type="SMART" id="SM00983">
    <property type="entry name" value="TPK_B1_binding"/>
    <property type="match status" value="1"/>
</dbReference>
<keyword evidence="3 7" id="KW-0418">Kinase</keyword>
<feature type="domain" description="Thiamin pyrophosphokinase thiamin-binding" evidence="6">
    <location>
        <begin position="142"/>
        <end position="207"/>
    </location>
</feature>
<comment type="caution">
    <text evidence="7">The sequence shown here is derived from an EMBL/GenBank/DDBJ whole genome shotgun (WGS) entry which is preliminary data.</text>
</comment>
<dbReference type="NCBIfam" id="TIGR01378">
    <property type="entry name" value="thi_PPkinase"/>
    <property type="match status" value="1"/>
</dbReference>
<dbReference type="InterPro" id="IPR036371">
    <property type="entry name" value="TPK_B1-bd_sf"/>
</dbReference>
<dbReference type="InterPro" id="IPR007373">
    <property type="entry name" value="Thiamin_PyroPKinase_B1-bd"/>
</dbReference>
<dbReference type="AlphaFoldDB" id="A0A328U8Q6"/>
<sequence>MNTERILIFTGGRLGRWAIELIRPGDMLIGADAGAMFLVEHGLRPDIALGDFDSVTPQQLAYIREKSGETLDYDPVDKDYTDTELAWRLALSKQPKELLMLGALGTRFDHSLANVHLLRMAQRQGTAAMIRDDRNCIQLATDRITLANKGFAYVSLLPLSEQVTGITLTGFQYPLHDATLEIGQSLGISNKLLGQEGSIEVKQGMLLVIESRD</sequence>
<dbReference type="PANTHER" id="PTHR41299:SF1">
    <property type="entry name" value="THIAMINE PYROPHOSPHOKINASE"/>
    <property type="match status" value="1"/>
</dbReference>
<dbReference type="EMBL" id="QLUW01000001">
    <property type="protein sequence ID" value="RAP78233.1"/>
    <property type="molecule type" value="Genomic_DNA"/>
</dbReference>
<dbReference type="SUPFAM" id="SSF63862">
    <property type="entry name" value="Thiamin pyrophosphokinase, substrate-binding domain"/>
    <property type="match status" value="1"/>
</dbReference>
<dbReference type="InterPro" id="IPR007371">
    <property type="entry name" value="TPK_catalytic"/>
</dbReference>
<keyword evidence="4" id="KW-0067">ATP-binding</keyword>
<keyword evidence="2" id="KW-0547">Nucleotide-binding</keyword>
<dbReference type="InterPro" id="IPR006282">
    <property type="entry name" value="Thi_PPkinase"/>
</dbReference>
<dbReference type="Pfam" id="PF04265">
    <property type="entry name" value="TPK_B1_binding"/>
    <property type="match status" value="1"/>
</dbReference>
<evidence type="ECO:0000313" key="7">
    <source>
        <dbReference type="EMBL" id="RAP78233.1"/>
    </source>
</evidence>
<dbReference type="GO" id="GO:0030975">
    <property type="term" value="F:thiamine binding"/>
    <property type="evidence" value="ECO:0007669"/>
    <property type="project" value="InterPro"/>
</dbReference>
<evidence type="ECO:0000313" key="8">
    <source>
        <dbReference type="Proteomes" id="UP000249260"/>
    </source>
</evidence>
<keyword evidence="8" id="KW-1185">Reference proteome</keyword>
<dbReference type="GO" id="GO:0005524">
    <property type="term" value="F:ATP binding"/>
    <property type="evidence" value="ECO:0007669"/>
    <property type="project" value="UniProtKB-KW"/>
</dbReference>
<name>A0A328U8Q6_9BACL</name>
<proteinExistence type="predicted"/>
<dbReference type="CDD" id="cd07995">
    <property type="entry name" value="TPK"/>
    <property type="match status" value="1"/>
</dbReference>
<reference evidence="7 8" key="1">
    <citation type="submission" date="2018-06" db="EMBL/GenBank/DDBJ databases">
        <title>Paenibacillus montanisoli sp. nov., isolated from mountain area soil.</title>
        <authorList>
            <person name="Wu M."/>
        </authorList>
    </citation>
    <scope>NUCLEOTIDE SEQUENCE [LARGE SCALE GENOMIC DNA]</scope>
    <source>
        <strain evidence="7 8">RA17</strain>
    </source>
</reference>
<dbReference type="OrthoDB" id="9804377at2"/>
<dbReference type="InterPro" id="IPR036759">
    <property type="entry name" value="TPK_catalytic_sf"/>
</dbReference>
<evidence type="ECO:0000256" key="1">
    <source>
        <dbReference type="ARBA" id="ARBA00022679"/>
    </source>
</evidence>
<gene>
    <name evidence="7" type="ORF">DL346_07335</name>
</gene>
<evidence type="ECO:0000259" key="6">
    <source>
        <dbReference type="SMART" id="SM00983"/>
    </source>
</evidence>